<sequence length="355" mass="39616">MVFEKRVDKLVEALGEVGCDGLLVTNLTNVYYLTGFHGTAGTVFVSPKHRLFVTDARYSLIAKESITGFDIIESRDAFSEIAKRIKDDKFETLGFDSEVSYSLYQTLSQVFEGYKLQATSNVIESLRMVKDEHEVAIIKKACQISDQAFLDVLDFIKPNVTTELEVANFLDFRMRELGASGPSFEFIVASGERSSMPHGVASHKVIRDNEMLTMDFGCYYQHYVSDMTRTVHVGAASDEEKHIYETVLASNQALLDVAKAGMTYRDYDRVARQVIDEAGYGAYFTHGIGHGIGLDIHEIPYFGKSDDKLQAGMALTDEPGIYIDGKYGVRIEDDLLVTEEGCELLTLAPKELLII</sequence>
<dbReference type="Pfam" id="PF00557">
    <property type="entry name" value="Peptidase_M24"/>
    <property type="match status" value="1"/>
</dbReference>
<protein>
    <submittedName>
        <fullName evidence="6">X-Pro aminopeptidase</fullName>
        <ecNumber evidence="6">3.4.-.-</ecNumber>
        <ecNumber evidence="6">3.4.11.9</ecNumber>
    </submittedName>
</protein>
<dbReference type="RefSeq" id="WP_115271012.1">
    <property type="nucleotide sequence ID" value="NZ_JBNPNB010000123.1"/>
</dbReference>
<dbReference type="OrthoDB" id="9806388at2"/>
<evidence type="ECO:0000313" key="6">
    <source>
        <dbReference type="EMBL" id="SUN63438.1"/>
    </source>
</evidence>
<evidence type="ECO:0000313" key="7">
    <source>
        <dbReference type="Proteomes" id="UP000254924"/>
    </source>
</evidence>
<evidence type="ECO:0000256" key="3">
    <source>
        <dbReference type="RuleBase" id="RU000590"/>
    </source>
</evidence>
<dbReference type="InterPro" id="IPR001131">
    <property type="entry name" value="Peptidase_M24B_aminopep-P_CS"/>
</dbReference>
<dbReference type="InterPro" id="IPR050659">
    <property type="entry name" value="Peptidase_M24B"/>
</dbReference>
<keyword evidence="6" id="KW-0031">Aminopeptidase</keyword>
<dbReference type="PROSITE" id="PS00491">
    <property type="entry name" value="PROLINE_PEPTIDASE"/>
    <property type="match status" value="1"/>
</dbReference>
<proteinExistence type="inferred from homology"/>
<keyword evidence="7" id="KW-1185">Reference proteome</keyword>
<dbReference type="InterPro" id="IPR000587">
    <property type="entry name" value="Creatinase_N"/>
</dbReference>
<evidence type="ECO:0000256" key="1">
    <source>
        <dbReference type="ARBA" id="ARBA00022723"/>
    </source>
</evidence>
<dbReference type="CDD" id="cd01092">
    <property type="entry name" value="APP-like"/>
    <property type="match status" value="1"/>
</dbReference>
<dbReference type="InterPro" id="IPR029149">
    <property type="entry name" value="Creatin/AminoP/Spt16_N"/>
</dbReference>
<evidence type="ECO:0000256" key="2">
    <source>
        <dbReference type="ARBA" id="ARBA00022801"/>
    </source>
</evidence>
<dbReference type="Gene3D" id="3.90.230.10">
    <property type="entry name" value="Creatinase/methionine aminopeptidase superfamily"/>
    <property type="match status" value="1"/>
</dbReference>
<keyword evidence="2 6" id="KW-0378">Hydrolase</keyword>
<comment type="similarity">
    <text evidence="3">Belongs to the peptidase M24B family.</text>
</comment>
<dbReference type="Gene3D" id="3.40.350.10">
    <property type="entry name" value="Creatinase/prolidase N-terminal domain"/>
    <property type="match status" value="1"/>
</dbReference>
<accession>A0A380KEV7</accession>
<evidence type="ECO:0000259" key="4">
    <source>
        <dbReference type="Pfam" id="PF00557"/>
    </source>
</evidence>
<dbReference type="InterPro" id="IPR036005">
    <property type="entry name" value="Creatinase/aminopeptidase-like"/>
</dbReference>
<dbReference type="SUPFAM" id="SSF55920">
    <property type="entry name" value="Creatinase/aminopeptidase"/>
    <property type="match status" value="1"/>
</dbReference>
<dbReference type="GeneID" id="78357684"/>
<reference evidence="6 7" key="1">
    <citation type="submission" date="2018-06" db="EMBL/GenBank/DDBJ databases">
        <authorList>
            <consortium name="Pathogen Informatics"/>
            <person name="Doyle S."/>
        </authorList>
    </citation>
    <scope>NUCLEOTIDE SEQUENCE [LARGE SCALE GENOMIC DNA]</scope>
    <source>
        <strain evidence="6 7">NCTC12224</strain>
    </source>
</reference>
<dbReference type="Pfam" id="PF01321">
    <property type="entry name" value="Creatinase_N"/>
    <property type="match status" value="1"/>
</dbReference>
<dbReference type="EMBL" id="UHFN01000007">
    <property type="protein sequence ID" value="SUN63438.1"/>
    <property type="molecule type" value="Genomic_DNA"/>
</dbReference>
<dbReference type="SUPFAM" id="SSF53092">
    <property type="entry name" value="Creatinase/prolidase N-terminal domain"/>
    <property type="match status" value="1"/>
</dbReference>
<dbReference type="PANTHER" id="PTHR46112:SF3">
    <property type="entry name" value="AMINOPEPTIDASE YPDF"/>
    <property type="match status" value="1"/>
</dbReference>
<evidence type="ECO:0000259" key="5">
    <source>
        <dbReference type="Pfam" id="PF01321"/>
    </source>
</evidence>
<dbReference type="EC" id="3.4.11.9" evidence="6"/>
<dbReference type="AlphaFoldDB" id="A0A380KEV7"/>
<feature type="domain" description="Peptidase M24" evidence="4">
    <location>
        <begin position="137"/>
        <end position="339"/>
    </location>
</feature>
<keyword evidence="1 3" id="KW-0479">Metal-binding</keyword>
<dbReference type="InterPro" id="IPR000994">
    <property type="entry name" value="Pept_M24"/>
</dbReference>
<organism evidence="6 7">
    <name type="scientific">Streptococcus hyointestinalis</name>
    <dbReference type="NCBI Taxonomy" id="1337"/>
    <lineage>
        <taxon>Bacteria</taxon>
        <taxon>Bacillati</taxon>
        <taxon>Bacillota</taxon>
        <taxon>Bacilli</taxon>
        <taxon>Lactobacillales</taxon>
        <taxon>Streptococcaceae</taxon>
        <taxon>Streptococcus</taxon>
    </lineage>
</organism>
<keyword evidence="6" id="KW-0645">Protease</keyword>
<dbReference type="GO" id="GO:0046872">
    <property type="term" value="F:metal ion binding"/>
    <property type="evidence" value="ECO:0007669"/>
    <property type="project" value="UniProtKB-KW"/>
</dbReference>
<gene>
    <name evidence="6" type="primary">pepP</name>
    <name evidence="6" type="ORF">NCTC12224_02449</name>
</gene>
<dbReference type="EC" id="3.4.-.-" evidence="6"/>
<feature type="domain" description="Creatinase N-terminal" evidence="5">
    <location>
        <begin position="6"/>
        <end position="129"/>
    </location>
</feature>
<dbReference type="PANTHER" id="PTHR46112">
    <property type="entry name" value="AMINOPEPTIDASE"/>
    <property type="match status" value="1"/>
</dbReference>
<name>A0A380KEV7_9STRE</name>
<dbReference type="Proteomes" id="UP000254924">
    <property type="component" value="Unassembled WGS sequence"/>
</dbReference>
<dbReference type="GO" id="GO:0004177">
    <property type="term" value="F:aminopeptidase activity"/>
    <property type="evidence" value="ECO:0007669"/>
    <property type="project" value="UniProtKB-KW"/>
</dbReference>